<comment type="caution">
    <text evidence="6">The sequence shown here is derived from an EMBL/GenBank/DDBJ whole genome shotgun (WGS) entry which is preliminary data.</text>
</comment>
<dbReference type="Pfam" id="PF13639">
    <property type="entry name" value="zf-RING_2"/>
    <property type="match status" value="1"/>
</dbReference>
<dbReference type="SMART" id="SM00184">
    <property type="entry name" value="RING"/>
    <property type="match status" value="1"/>
</dbReference>
<accession>A0A9W7G4N8</accession>
<dbReference type="PANTHER" id="PTHR24007">
    <property type="entry name" value="BRCA1-ASSOCIATED PROTEIN"/>
    <property type="match status" value="1"/>
</dbReference>
<dbReference type="Proteomes" id="UP001165065">
    <property type="component" value="Unassembled WGS sequence"/>
</dbReference>
<feature type="compositionally biased region" description="Low complexity" evidence="3">
    <location>
        <begin position="281"/>
        <end position="295"/>
    </location>
</feature>
<evidence type="ECO:0000313" key="7">
    <source>
        <dbReference type="Proteomes" id="UP001165065"/>
    </source>
</evidence>
<dbReference type="OrthoDB" id="273556at2759"/>
<dbReference type="GO" id="GO:0005737">
    <property type="term" value="C:cytoplasm"/>
    <property type="evidence" value="ECO:0007669"/>
    <property type="project" value="TreeGrafter"/>
</dbReference>
<keyword evidence="1" id="KW-0479">Metal-binding</keyword>
<dbReference type="AlphaFoldDB" id="A0A9W7G4N8"/>
<gene>
    <name evidence="6" type="ORF">TrCOL_g7588</name>
</gene>
<protein>
    <recommendedName>
        <fullName evidence="8">RING-type domain-containing protein</fullName>
    </recommendedName>
</protein>
<dbReference type="Gene3D" id="3.30.40.10">
    <property type="entry name" value="Zinc/RING finger domain, C3HC4 (zinc finger)"/>
    <property type="match status" value="2"/>
</dbReference>
<dbReference type="GO" id="GO:0008270">
    <property type="term" value="F:zinc ion binding"/>
    <property type="evidence" value="ECO:0007669"/>
    <property type="project" value="UniProtKB-KW"/>
</dbReference>
<evidence type="ECO:0008006" key="8">
    <source>
        <dbReference type="Google" id="ProtNLM"/>
    </source>
</evidence>
<dbReference type="GO" id="GO:0061630">
    <property type="term" value="F:ubiquitin protein ligase activity"/>
    <property type="evidence" value="ECO:0007669"/>
    <property type="project" value="TreeGrafter"/>
</dbReference>
<evidence type="ECO:0000259" key="5">
    <source>
        <dbReference type="PROSITE" id="PS50271"/>
    </source>
</evidence>
<name>A0A9W7G4N8_9STRA</name>
<dbReference type="GO" id="GO:0007265">
    <property type="term" value="P:Ras protein signal transduction"/>
    <property type="evidence" value="ECO:0007669"/>
    <property type="project" value="TreeGrafter"/>
</dbReference>
<keyword evidence="1" id="KW-0863">Zinc-finger</keyword>
<keyword evidence="1" id="KW-0862">Zinc</keyword>
<evidence type="ECO:0000256" key="2">
    <source>
        <dbReference type="SAM" id="Coils"/>
    </source>
</evidence>
<dbReference type="Pfam" id="PF02148">
    <property type="entry name" value="zf-UBP"/>
    <property type="match status" value="1"/>
</dbReference>
<evidence type="ECO:0000313" key="6">
    <source>
        <dbReference type="EMBL" id="GMI35591.1"/>
    </source>
</evidence>
<dbReference type="SUPFAM" id="SSF57850">
    <property type="entry name" value="RING/U-box"/>
    <property type="match status" value="2"/>
</dbReference>
<organism evidence="6 7">
    <name type="scientific">Triparma columacea</name>
    <dbReference type="NCBI Taxonomy" id="722753"/>
    <lineage>
        <taxon>Eukaryota</taxon>
        <taxon>Sar</taxon>
        <taxon>Stramenopiles</taxon>
        <taxon>Ochrophyta</taxon>
        <taxon>Bolidophyceae</taxon>
        <taxon>Parmales</taxon>
        <taxon>Triparmaceae</taxon>
        <taxon>Triparma</taxon>
    </lineage>
</organism>
<sequence>MSPPSFEQDGKPAFPEDEEFLRDLNMGISTLWDIIATYSSPHDERSRSGLCRVRIFHCVDSDVHGEPNFAVLLSFDPAAASKFQMFQEDMSKLNTSIHQLLNAGDDDDAPFDPPFKVTSVSSVDCVTDPEPTNPPCMFCLEPLDSKKSTFTSVCCHTFHVTCLRLWSQTNTCPVCRFDLMASDLFSPHHAGSLPPLPSSTLLNDCAPPLTVPDHDVSTTSPPLTAMKAPDQPSPSPLRASPSPYKVNRATSQCQVCRKNRRVFASSADLKPRASTSLTMKAFATTPTSTSVSTSTPPSPPHPPPAALPSASAGLWICLICGDSNCGDMETPTDSAVATPSTSASNSHAFDHYASTLHAYALEVTSQKVFNFAEQGFVHRLVSAKGDGKIVQLAGGDSSLEPNEWIDDEEEMLWNRKLEGLAAEYNELLRHELEKTRNYYQEKMFAIKVAYRKREKDEITASSYVDTLKAKEKILRRRQRNANEKLEKSTKDLAFVRDLVESLQKNKIGNTEEIAAAENELAMVREMYNDTIPQLETKVNQLMLLLDGG</sequence>
<feature type="domain" description="RING-type" evidence="4">
    <location>
        <begin position="136"/>
        <end position="176"/>
    </location>
</feature>
<dbReference type="PROSITE" id="PS50271">
    <property type="entry name" value="ZF_UBP"/>
    <property type="match status" value="1"/>
</dbReference>
<dbReference type="InterPro" id="IPR001607">
    <property type="entry name" value="Znf_UBP"/>
</dbReference>
<feature type="region of interest" description="Disordered" evidence="3">
    <location>
        <begin position="207"/>
        <end position="245"/>
    </location>
</feature>
<proteinExistence type="predicted"/>
<dbReference type="PANTHER" id="PTHR24007:SF7">
    <property type="entry name" value="BRCA1-ASSOCIATED PROTEIN"/>
    <property type="match status" value="1"/>
</dbReference>
<dbReference type="GO" id="GO:0016567">
    <property type="term" value="P:protein ubiquitination"/>
    <property type="evidence" value="ECO:0007669"/>
    <property type="project" value="TreeGrafter"/>
</dbReference>
<evidence type="ECO:0000256" key="1">
    <source>
        <dbReference type="PROSITE-ProRule" id="PRU00502"/>
    </source>
</evidence>
<keyword evidence="2" id="KW-0175">Coiled coil</keyword>
<keyword evidence="7" id="KW-1185">Reference proteome</keyword>
<dbReference type="PROSITE" id="PS50089">
    <property type="entry name" value="ZF_RING_2"/>
    <property type="match status" value="1"/>
</dbReference>
<dbReference type="EMBL" id="BRYA01000056">
    <property type="protein sequence ID" value="GMI35591.1"/>
    <property type="molecule type" value="Genomic_DNA"/>
</dbReference>
<evidence type="ECO:0000256" key="3">
    <source>
        <dbReference type="SAM" id="MobiDB-lite"/>
    </source>
</evidence>
<feature type="domain" description="UBP-type" evidence="5">
    <location>
        <begin position="254"/>
        <end position="396"/>
    </location>
</feature>
<dbReference type="SMART" id="SM00290">
    <property type="entry name" value="ZnF_UBP"/>
    <property type="match status" value="1"/>
</dbReference>
<dbReference type="InterPro" id="IPR013083">
    <property type="entry name" value="Znf_RING/FYVE/PHD"/>
</dbReference>
<feature type="region of interest" description="Disordered" evidence="3">
    <location>
        <begin position="279"/>
        <end position="306"/>
    </location>
</feature>
<feature type="compositionally biased region" description="Pro residues" evidence="3">
    <location>
        <begin position="296"/>
        <end position="306"/>
    </location>
</feature>
<evidence type="ECO:0000259" key="4">
    <source>
        <dbReference type="PROSITE" id="PS50089"/>
    </source>
</evidence>
<feature type="coiled-coil region" evidence="2">
    <location>
        <begin position="464"/>
        <end position="519"/>
    </location>
</feature>
<reference evidence="7" key="1">
    <citation type="journal article" date="2023" name="Commun. Biol.">
        <title>Genome analysis of Parmales, the sister group of diatoms, reveals the evolutionary specialization of diatoms from phago-mixotrophs to photoautotrophs.</title>
        <authorList>
            <person name="Ban H."/>
            <person name="Sato S."/>
            <person name="Yoshikawa S."/>
            <person name="Yamada K."/>
            <person name="Nakamura Y."/>
            <person name="Ichinomiya M."/>
            <person name="Sato N."/>
            <person name="Blanc-Mathieu R."/>
            <person name="Endo H."/>
            <person name="Kuwata A."/>
            <person name="Ogata H."/>
        </authorList>
    </citation>
    <scope>NUCLEOTIDE SEQUENCE [LARGE SCALE GENOMIC DNA]</scope>
</reference>
<dbReference type="InterPro" id="IPR001841">
    <property type="entry name" value="Znf_RING"/>
</dbReference>